<name>A0A1H2NEA5_9ACTN</name>
<dbReference type="InterPro" id="IPR009218">
    <property type="entry name" value="HD_phosphohydro"/>
</dbReference>
<dbReference type="PANTHER" id="PTHR21174:SF0">
    <property type="entry name" value="HD PHOSPHOHYDROLASE FAMILY PROTEIN-RELATED"/>
    <property type="match status" value="1"/>
</dbReference>
<feature type="compositionally biased region" description="Low complexity" evidence="1">
    <location>
        <begin position="1"/>
        <end position="10"/>
    </location>
</feature>
<evidence type="ECO:0000313" key="2">
    <source>
        <dbReference type="EMBL" id="SDV03752.1"/>
    </source>
</evidence>
<dbReference type="Gene3D" id="1.10.3210.10">
    <property type="entry name" value="Hypothetical protein af1432"/>
    <property type="match status" value="1"/>
</dbReference>
<feature type="region of interest" description="Disordered" evidence="1">
    <location>
        <begin position="1"/>
        <end position="20"/>
    </location>
</feature>
<keyword evidence="2" id="KW-0378">Hydrolase</keyword>
<dbReference type="AlphaFoldDB" id="A0A1H2NEA5"/>
<dbReference type="RefSeq" id="WP_091078225.1">
    <property type="nucleotide sequence ID" value="NZ_LT629799.1"/>
</dbReference>
<dbReference type="OrthoDB" id="9808993at2"/>
<proteinExistence type="predicted"/>
<dbReference type="STRING" id="546874.SAMN04488544_3849"/>
<dbReference type="PANTHER" id="PTHR21174">
    <property type="match status" value="1"/>
</dbReference>
<gene>
    <name evidence="2" type="ORF">SAMN04488544_3849</name>
</gene>
<accession>A0A1H2NEA5</accession>
<sequence>MSTESTPTPTRADRTPRPISDADRAELEERWHAVLPHQAELGQALVERYREPHRRYHDTRHLLAVLRHVDAFAGDQDLFLVRLGAWFHDAVYDVPERELTNEESSARLALRELSRAGFEQEDLTQVARLVRLTADHLPGTRDPEGDLLCDADLAVLGGTPEEYAAYVADVREEHAAVGDEAFFAGRLAVLTPLLERELFRTGKGKQLAGRARTNLRTEVLELSERLGVEPPKAAREA</sequence>
<organism evidence="2 3">
    <name type="scientific">Microlunatus sagamiharensis</name>
    <dbReference type="NCBI Taxonomy" id="546874"/>
    <lineage>
        <taxon>Bacteria</taxon>
        <taxon>Bacillati</taxon>
        <taxon>Actinomycetota</taxon>
        <taxon>Actinomycetes</taxon>
        <taxon>Propionibacteriales</taxon>
        <taxon>Propionibacteriaceae</taxon>
        <taxon>Microlunatus</taxon>
    </lineage>
</organism>
<reference evidence="3" key="1">
    <citation type="submission" date="2016-10" db="EMBL/GenBank/DDBJ databases">
        <authorList>
            <person name="Varghese N."/>
            <person name="Submissions S."/>
        </authorList>
    </citation>
    <scope>NUCLEOTIDE SEQUENCE [LARGE SCALE GENOMIC DNA]</scope>
    <source>
        <strain evidence="3">DSM 21743</strain>
    </source>
</reference>
<dbReference type="GO" id="GO:0016787">
    <property type="term" value="F:hydrolase activity"/>
    <property type="evidence" value="ECO:0007669"/>
    <property type="project" value="UniProtKB-KW"/>
</dbReference>
<protein>
    <submittedName>
        <fullName evidence="2">Predicted metal-dependent phosphohydrolase, HD superfamily</fullName>
    </submittedName>
</protein>
<evidence type="ECO:0000256" key="1">
    <source>
        <dbReference type="SAM" id="MobiDB-lite"/>
    </source>
</evidence>
<feature type="compositionally biased region" description="Basic and acidic residues" evidence="1">
    <location>
        <begin position="11"/>
        <end position="20"/>
    </location>
</feature>
<keyword evidence="3" id="KW-1185">Reference proteome</keyword>
<evidence type="ECO:0000313" key="3">
    <source>
        <dbReference type="Proteomes" id="UP000198825"/>
    </source>
</evidence>
<dbReference type="Proteomes" id="UP000198825">
    <property type="component" value="Chromosome I"/>
</dbReference>
<dbReference type="EMBL" id="LT629799">
    <property type="protein sequence ID" value="SDV03752.1"/>
    <property type="molecule type" value="Genomic_DNA"/>
</dbReference>
<dbReference type="SUPFAM" id="SSF109604">
    <property type="entry name" value="HD-domain/PDEase-like"/>
    <property type="match status" value="1"/>
</dbReference>